<gene>
    <name evidence="2" type="ORF">GCM10022207_66120</name>
</gene>
<keyword evidence="3" id="KW-1185">Reference proteome</keyword>
<dbReference type="Proteomes" id="UP001501563">
    <property type="component" value="Unassembled WGS sequence"/>
</dbReference>
<name>A0ABP7KX34_9ACTN</name>
<evidence type="ECO:0000313" key="3">
    <source>
        <dbReference type="Proteomes" id="UP001501563"/>
    </source>
</evidence>
<evidence type="ECO:0000313" key="2">
    <source>
        <dbReference type="EMBL" id="GAA3889409.1"/>
    </source>
</evidence>
<evidence type="ECO:0000256" key="1">
    <source>
        <dbReference type="SAM" id="MobiDB-lite"/>
    </source>
</evidence>
<dbReference type="EMBL" id="BAAAZA010000025">
    <property type="protein sequence ID" value="GAA3889409.1"/>
    <property type="molecule type" value="Genomic_DNA"/>
</dbReference>
<proteinExistence type="predicted"/>
<feature type="compositionally biased region" description="Polar residues" evidence="1">
    <location>
        <begin position="22"/>
        <end position="31"/>
    </location>
</feature>
<protein>
    <submittedName>
        <fullName evidence="2">Uncharacterized protein</fullName>
    </submittedName>
</protein>
<organism evidence="2 3">
    <name type="scientific">Streptomyces lannensis</name>
    <dbReference type="NCBI Taxonomy" id="766498"/>
    <lineage>
        <taxon>Bacteria</taxon>
        <taxon>Bacillati</taxon>
        <taxon>Actinomycetota</taxon>
        <taxon>Actinomycetes</taxon>
        <taxon>Kitasatosporales</taxon>
        <taxon>Streptomycetaceae</taxon>
        <taxon>Streptomyces</taxon>
    </lineage>
</organism>
<comment type="caution">
    <text evidence="2">The sequence shown here is derived from an EMBL/GenBank/DDBJ whole genome shotgun (WGS) entry which is preliminary data.</text>
</comment>
<reference evidence="3" key="1">
    <citation type="journal article" date="2019" name="Int. J. Syst. Evol. Microbiol.">
        <title>The Global Catalogue of Microorganisms (GCM) 10K type strain sequencing project: providing services to taxonomists for standard genome sequencing and annotation.</title>
        <authorList>
            <consortium name="The Broad Institute Genomics Platform"/>
            <consortium name="The Broad Institute Genome Sequencing Center for Infectious Disease"/>
            <person name="Wu L."/>
            <person name="Ma J."/>
        </authorList>
    </citation>
    <scope>NUCLEOTIDE SEQUENCE [LARGE SCALE GENOMIC DNA]</scope>
    <source>
        <strain evidence="3">JCM 16578</strain>
    </source>
</reference>
<accession>A0ABP7KX34</accession>
<sequence length="90" mass="9697">MHGGSALSVRLRDNHDAQWRTTVDVSGSTAQMKGGPVQSERASVPDGTKFTPLVDAAVREQLPFLRFWGFNTLERVVGDLGSDQVGEVVG</sequence>
<feature type="region of interest" description="Disordered" evidence="1">
    <location>
        <begin position="22"/>
        <end position="46"/>
    </location>
</feature>